<organism evidence="2 3">
    <name type="scientific">Gomphillus americanus</name>
    <dbReference type="NCBI Taxonomy" id="1940652"/>
    <lineage>
        <taxon>Eukaryota</taxon>
        <taxon>Fungi</taxon>
        <taxon>Dikarya</taxon>
        <taxon>Ascomycota</taxon>
        <taxon>Pezizomycotina</taxon>
        <taxon>Lecanoromycetes</taxon>
        <taxon>OSLEUM clade</taxon>
        <taxon>Ostropomycetidae</taxon>
        <taxon>Ostropales</taxon>
        <taxon>Graphidaceae</taxon>
        <taxon>Gomphilloideae</taxon>
        <taxon>Gomphillus</taxon>
    </lineage>
</organism>
<evidence type="ECO:0000313" key="3">
    <source>
        <dbReference type="Proteomes" id="UP000664169"/>
    </source>
</evidence>
<evidence type="ECO:0000256" key="1">
    <source>
        <dbReference type="SAM" id="MobiDB-lite"/>
    </source>
</evidence>
<keyword evidence="3" id="KW-1185">Reference proteome</keyword>
<accession>A0A8H3IJG4</accession>
<gene>
    <name evidence="2" type="ORF">GOMPHAMPRED_002750</name>
</gene>
<feature type="region of interest" description="Disordered" evidence="1">
    <location>
        <begin position="1"/>
        <end position="20"/>
    </location>
</feature>
<evidence type="ECO:0000313" key="2">
    <source>
        <dbReference type="EMBL" id="CAF9923155.1"/>
    </source>
</evidence>
<dbReference type="EMBL" id="CAJPDQ010000019">
    <property type="protein sequence ID" value="CAF9923155.1"/>
    <property type="molecule type" value="Genomic_DNA"/>
</dbReference>
<dbReference type="OrthoDB" id="294702at2759"/>
<name>A0A8H3IJG4_9LECA</name>
<sequence>MTRADDYQSYRPSAHDTRRELSAAGQLSDSVWRSSAQALEGFLTRTYKPSEVERALADAVQDKRFGPSGVSSQRNNLKLYFAVSRLMQRYSVRQLPWSQRELDRLLDDFAKEPSIREIDVDFRSIMHKLVRNGAFDHLAGLTTTIVSTQYLPGVKRLMERRQGEHVTARPNESRSTSRISDRPTPAPPAAPATKQKSPTRAGAETSKETPTETTQKPKEPSKRPSATKENPIERPKAAPQPTTTDVTAKPQAATVSSPRQATTLAIQGSSAYKAIVREGLETLSQSNMMPFVLQYELFNDVLRTLERSCFFWASRVVPDVLKKKQWTEWQRVVILEWLEYFALPDTPLNISPEARSSMVDRTIPGLRKMYNDYITRNPLPVDEVVSIIEHAQALFRVLEDEACVSFLYGIRNSLKNTESRSTATRSRLRQEFQQAAVTINQKYMRMMELELKEKAAAMNTDLKRHLESCDWGTKFFAPSDDYYQTLFSRAVRPGNASGTAYSVGSDTGIVRKPSPKSGAIPANTAEQNGDFLIKAANAMKANTSGYQTEATGSTIIGSLSHEQFWVNNYSTQNRATIHTAMIPEALGLGDKAWEDFQRTAIKIMEQHDLTDVRDKNQKPKLDKAMQAFQATNQHIFQRAKTKAFVDLICWFTFKVASRDASYLARRARAQQTTMENDPLETRDSRNLAYEARSTEAARRLEALKTTSTSSMYTRPTTQYGRPSRPSAVEFFESERPTGLVPAKRSLSPIGDRDNIEKRIKLEPLSQDDLILLEHPTDAQIDAAEFEIAMRQEEAMMPSIESGGFLARRSSFANMPDRPFSSASYHLTH</sequence>
<dbReference type="Proteomes" id="UP000664169">
    <property type="component" value="Unassembled WGS sequence"/>
</dbReference>
<feature type="compositionally biased region" description="Basic and acidic residues" evidence="1">
    <location>
        <begin position="205"/>
        <end position="222"/>
    </location>
</feature>
<feature type="region of interest" description="Disordered" evidence="1">
    <location>
        <begin position="159"/>
        <end position="261"/>
    </location>
</feature>
<protein>
    <submittedName>
        <fullName evidence="2">Uncharacterized protein</fullName>
    </submittedName>
</protein>
<dbReference type="AlphaFoldDB" id="A0A8H3IJG4"/>
<reference evidence="2" key="1">
    <citation type="submission" date="2021-03" db="EMBL/GenBank/DDBJ databases">
        <authorList>
            <person name="Tagirdzhanova G."/>
        </authorList>
    </citation>
    <scope>NUCLEOTIDE SEQUENCE</scope>
</reference>
<comment type="caution">
    <text evidence="2">The sequence shown here is derived from an EMBL/GenBank/DDBJ whole genome shotgun (WGS) entry which is preliminary data.</text>
</comment>
<proteinExistence type="predicted"/>